<dbReference type="GO" id="GO:0051536">
    <property type="term" value="F:iron-sulfur cluster binding"/>
    <property type="evidence" value="ECO:0007669"/>
    <property type="project" value="InterPro"/>
</dbReference>
<dbReference type="eggNOG" id="COG0822">
    <property type="taxonomic scope" value="Bacteria"/>
</dbReference>
<accession>A0A0A1W984</accession>
<protein>
    <submittedName>
        <fullName evidence="2">Putative NifU-like protein</fullName>
    </submittedName>
</protein>
<gene>
    <name evidence="2" type="ORF">SP5_069_01170</name>
</gene>
<dbReference type="Proteomes" id="UP000032305">
    <property type="component" value="Unassembled WGS sequence"/>
</dbReference>
<dbReference type="InterPro" id="IPR002871">
    <property type="entry name" value="NIF_FeS_clus_asmbl_NifU_N"/>
</dbReference>
<evidence type="ECO:0000259" key="1">
    <source>
        <dbReference type="Pfam" id="PF01592"/>
    </source>
</evidence>
<dbReference type="SUPFAM" id="SSF82649">
    <property type="entry name" value="SufE/NifU"/>
    <property type="match status" value="1"/>
</dbReference>
<dbReference type="AlphaFoldDB" id="A0A0A1W984"/>
<dbReference type="Pfam" id="PF01592">
    <property type="entry name" value="NifU_N"/>
    <property type="match status" value="1"/>
</dbReference>
<proteinExistence type="predicted"/>
<dbReference type="EMBL" id="BBPI01000069">
    <property type="protein sequence ID" value="GAM01873.1"/>
    <property type="molecule type" value="Genomic_DNA"/>
</dbReference>
<dbReference type="RefSeq" id="WP_042489245.1">
    <property type="nucleotide sequence ID" value="NZ_BBPI01000069.1"/>
</dbReference>
<dbReference type="GO" id="GO:0016226">
    <property type="term" value="P:iron-sulfur cluster assembly"/>
    <property type="evidence" value="ECO:0007669"/>
    <property type="project" value="InterPro"/>
</dbReference>
<comment type="caution">
    <text evidence="2">The sequence shown here is derived from an EMBL/GenBank/DDBJ whole genome shotgun (WGS) entry which is preliminary data.</text>
</comment>
<evidence type="ECO:0000313" key="3">
    <source>
        <dbReference type="Proteomes" id="UP000032305"/>
    </source>
</evidence>
<keyword evidence="3" id="KW-1185">Reference proteome</keyword>
<evidence type="ECO:0000313" key="2">
    <source>
        <dbReference type="EMBL" id="GAM01873.1"/>
    </source>
</evidence>
<reference evidence="2 3" key="1">
    <citation type="submission" date="2014-11" db="EMBL/GenBank/DDBJ databases">
        <title>Whole genome shotgun sequence of Sphingomonas parapaucimobilis NBRC 15100.</title>
        <authorList>
            <person name="Katano-Makiyama Y."/>
            <person name="Hosoyama A."/>
            <person name="Hashimoto M."/>
            <person name="Hosoyama Y."/>
            <person name="Noguchi M."/>
            <person name="Numata M."/>
            <person name="Tsuchikane K."/>
            <person name="Hirakata S."/>
            <person name="Uohara A."/>
            <person name="Shimodaira J."/>
            <person name="Ohji S."/>
            <person name="Ichikawa N."/>
            <person name="Kimura A."/>
            <person name="Yamazoe A."/>
            <person name="Fujita N."/>
        </authorList>
    </citation>
    <scope>NUCLEOTIDE SEQUENCE [LARGE SCALE GENOMIC DNA]</scope>
    <source>
        <strain evidence="2 3">NBRC 15100</strain>
    </source>
</reference>
<name>A0A0A1W984_9SPHN</name>
<dbReference type="OrthoDB" id="7857113at2"/>
<dbReference type="CDD" id="cd06664">
    <property type="entry name" value="IscU_like"/>
    <property type="match status" value="1"/>
</dbReference>
<organism evidence="2 3">
    <name type="scientific">Sphingomonas parapaucimobilis NBRC 15100</name>
    <dbReference type="NCBI Taxonomy" id="1219049"/>
    <lineage>
        <taxon>Bacteria</taxon>
        <taxon>Pseudomonadati</taxon>
        <taxon>Pseudomonadota</taxon>
        <taxon>Alphaproteobacteria</taxon>
        <taxon>Sphingomonadales</taxon>
        <taxon>Sphingomonadaceae</taxon>
        <taxon>Sphingomonas</taxon>
    </lineage>
</organism>
<dbReference type="Gene3D" id="3.90.1010.10">
    <property type="match status" value="1"/>
</dbReference>
<feature type="domain" description="NIF system FeS cluster assembly NifU N-terminal" evidence="1">
    <location>
        <begin position="23"/>
        <end position="85"/>
    </location>
</feature>
<sequence length="145" mass="15161">MNAPLYNAEILRLTTAIPHDRRLTDPMASVERRSPICGSRVTVDLNLDEAGRVTEVGMLVRACALGQASAALLSAHVVGRSVTELAAARDELTAWLAAGQGDAPAWPGIDIFTPALSYTARHPSIRLAFEAAAQAAEDAAAGAKS</sequence>
<dbReference type="GO" id="GO:0005506">
    <property type="term" value="F:iron ion binding"/>
    <property type="evidence" value="ECO:0007669"/>
    <property type="project" value="InterPro"/>
</dbReference>